<evidence type="ECO:0000313" key="2">
    <source>
        <dbReference type="Proteomes" id="UP000887578"/>
    </source>
</evidence>
<feature type="region of interest" description="Disordered" evidence="1">
    <location>
        <begin position="201"/>
        <end position="232"/>
    </location>
</feature>
<dbReference type="AlphaFoldDB" id="A0A914PQX7"/>
<accession>A0A914PQX7</accession>
<proteinExistence type="predicted"/>
<organism evidence="2 3">
    <name type="scientific">Panagrolaimus davidi</name>
    <dbReference type="NCBI Taxonomy" id="227884"/>
    <lineage>
        <taxon>Eukaryota</taxon>
        <taxon>Metazoa</taxon>
        <taxon>Ecdysozoa</taxon>
        <taxon>Nematoda</taxon>
        <taxon>Chromadorea</taxon>
        <taxon>Rhabditida</taxon>
        <taxon>Tylenchina</taxon>
        <taxon>Panagrolaimomorpha</taxon>
        <taxon>Panagrolaimoidea</taxon>
        <taxon>Panagrolaimidae</taxon>
        <taxon>Panagrolaimus</taxon>
    </lineage>
</organism>
<feature type="compositionally biased region" description="Low complexity" evidence="1">
    <location>
        <begin position="214"/>
        <end position="232"/>
    </location>
</feature>
<dbReference type="WBParaSite" id="PDA_v2.g21001.t1">
    <property type="protein sequence ID" value="PDA_v2.g21001.t1"/>
    <property type="gene ID" value="PDA_v2.g21001"/>
</dbReference>
<evidence type="ECO:0000256" key="1">
    <source>
        <dbReference type="SAM" id="MobiDB-lite"/>
    </source>
</evidence>
<protein>
    <submittedName>
        <fullName evidence="3">Uncharacterized protein</fullName>
    </submittedName>
</protein>
<keyword evidence="2" id="KW-1185">Reference proteome</keyword>
<reference evidence="3" key="1">
    <citation type="submission" date="2022-11" db="UniProtKB">
        <authorList>
            <consortium name="WormBaseParasite"/>
        </authorList>
    </citation>
    <scope>IDENTIFICATION</scope>
</reference>
<evidence type="ECO:0000313" key="3">
    <source>
        <dbReference type="WBParaSite" id="PDA_v2.g21001.t1"/>
    </source>
</evidence>
<sequence length="437" mass="47960">MSFSATIILRATCDSVTSLHGETMQYTFEEGARVRDLVKFAAENYALGSTYMFQLKWKTLDTGGLPKSTILLPSSLVTHGEMYYMFINTRDDLELEFDSSQMVLQTPMALTSPMTPVSSSNFMTPNTSQQYRRIFGNIQSPSTSFSAMSVNAAASEVTSFPVSQTSDYCDPNATPRRRLHRMGDTTITHEPTGTSAAAAANEVEDATTPDSCETSASTSGSTSTDTSTAAAPGGSNILPIRLFPDRGVSKGKFLGMLYSQNQDIMDKTFAPMTKEPMIFYDINVTERMSSTPCTIAAFVLISHRGFADYDIRVGTIARDICQKFVVDLVMDVKKSTTVSRDNVKPLVKYLNGITRANFFDYLITPDGPLFAAIRKRESRQSASNGFTPGKKRKLMLPPAPMDDVNKAANAAATAHTQEEIAAIVKNSRQVFIRLFNF</sequence>
<name>A0A914PQX7_9BILA</name>
<dbReference type="Proteomes" id="UP000887578">
    <property type="component" value="Unplaced"/>
</dbReference>